<evidence type="ECO:0000256" key="8">
    <source>
        <dbReference type="SAM" id="Phobius"/>
    </source>
</evidence>
<accession>A0ABD5U925</accession>
<dbReference type="GO" id="GO:0045436">
    <property type="term" value="F:lycopene beta cyclase activity"/>
    <property type="evidence" value="ECO:0007669"/>
    <property type="project" value="UniProtKB-ARBA"/>
</dbReference>
<evidence type="ECO:0000256" key="2">
    <source>
        <dbReference type="ARBA" id="ARBA00004829"/>
    </source>
</evidence>
<comment type="pathway">
    <text evidence="2">Carotenoid biosynthesis.</text>
</comment>
<feature type="domain" description="Lycopene cyclase" evidence="9">
    <location>
        <begin position="5"/>
        <end position="93"/>
    </location>
</feature>
<feature type="transmembrane region" description="Helical" evidence="8">
    <location>
        <begin position="35"/>
        <end position="58"/>
    </location>
</feature>
<proteinExistence type="predicted"/>
<gene>
    <name evidence="10" type="ORF">ACFQHK_11245</name>
</gene>
<reference evidence="10 11" key="1">
    <citation type="journal article" date="2019" name="Int. J. Syst. Evol. Microbiol.">
        <title>The Global Catalogue of Microorganisms (GCM) 10K type strain sequencing project: providing services to taxonomists for standard genome sequencing and annotation.</title>
        <authorList>
            <consortium name="The Broad Institute Genomics Platform"/>
            <consortium name="The Broad Institute Genome Sequencing Center for Infectious Disease"/>
            <person name="Wu L."/>
            <person name="Ma J."/>
        </authorList>
    </citation>
    <scope>NUCLEOTIDE SEQUENCE [LARGE SCALE GENOMIC DNA]</scope>
    <source>
        <strain evidence="10 11">PSRA2</strain>
    </source>
</reference>
<feature type="transmembrane region" description="Helical" evidence="8">
    <location>
        <begin position="6"/>
        <end position="23"/>
    </location>
</feature>
<organism evidence="10 11">
    <name type="scientific">Halomarina ordinaria</name>
    <dbReference type="NCBI Taxonomy" id="3033939"/>
    <lineage>
        <taxon>Archaea</taxon>
        <taxon>Methanobacteriati</taxon>
        <taxon>Methanobacteriota</taxon>
        <taxon>Stenosarchaea group</taxon>
        <taxon>Halobacteria</taxon>
        <taxon>Halobacteriales</taxon>
        <taxon>Natronomonadaceae</taxon>
        <taxon>Halomarina</taxon>
    </lineage>
</organism>
<dbReference type="AlphaFoldDB" id="A0ABD5U925"/>
<keyword evidence="5 8" id="KW-1133">Transmembrane helix</keyword>
<comment type="subcellular location">
    <subcellularLocation>
        <location evidence="1">Membrane</location>
        <topology evidence="1">Multi-pass membrane protein</topology>
    </subcellularLocation>
</comment>
<keyword evidence="3 8" id="KW-0812">Transmembrane</keyword>
<keyword evidence="11" id="KW-1185">Reference proteome</keyword>
<feature type="transmembrane region" description="Helical" evidence="8">
    <location>
        <begin position="134"/>
        <end position="153"/>
    </location>
</feature>
<evidence type="ECO:0000256" key="6">
    <source>
        <dbReference type="ARBA" id="ARBA00023136"/>
    </source>
</evidence>
<dbReference type="NCBIfam" id="TIGR03462">
    <property type="entry name" value="CarR_dom_SF"/>
    <property type="match status" value="2"/>
</dbReference>
<feature type="transmembrane region" description="Helical" evidence="8">
    <location>
        <begin position="109"/>
        <end position="128"/>
    </location>
</feature>
<dbReference type="GO" id="GO:0016117">
    <property type="term" value="P:carotenoid biosynthetic process"/>
    <property type="evidence" value="ECO:0007669"/>
    <property type="project" value="UniProtKB-KW"/>
</dbReference>
<keyword evidence="4" id="KW-0125">Carotenoid biosynthesis</keyword>
<evidence type="ECO:0000256" key="5">
    <source>
        <dbReference type="ARBA" id="ARBA00022989"/>
    </source>
</evidence>
<dbReference type="InterPro" id="IPR017825">
    <property type="entry name" value="Lycopene_cyclase_dom"/>
</dbReference>
<sequence length="253" mass="27279">MSLTYLEFHLLFVLPPIALLAATSERLSRTELSGLALMAAVAVVYTAPWDDYLVSLGVWRYGPGVVSARLGAVPVEEYLFFVLQPLLTGLWFHRVAPPLSGSPSRRGRTRLVGVACWIGVTLAGAALLTVPRGFYLGAILVWAAPVVAFQWAVGGPALWAHRRTVALAVGGPTLYLCTVDAVAISLGLWTISPASSTGLSILGLPVEEAVFFLLTNVLLVNGLLLFHWVLARLATGERSRRRLALAGRGVRWR</sequence>
<evidence type="ECO:0000256" key="1">
    <source>
        <dbReference type="ARBA" id="ARBA00004141"/>
    </source>
</evidence>
<name>A0ABD5U925_9EURY</name>
<protein>
    <submittedName>
        <fullName evidence="10">Lycopene cyclase domain-containing protein</fullName>
    </submittedName>
</protein>
<evidence type="ECO:0000256" key="4">
    <source>
        <dbReference type="ARBA" id="ARBA00022746"/>
    </source>
</evidence>
<feature type="transmembrane region" description="Helical" evidence="8">
    <location>
        <begin position="209"/>
        <end position="231"/>
    </location>
</feature>
<keyword evidence="7" id="KW-0413">Isomerase</keyword>
<dbReference type="EMBL" id="JBHSXM010000001">
    <property type="protein sequence ID" value="MFC6837079.1"/>
    <property type="molecule type" value="Genomic_DNA"/>
</dbReference>
<evidence type="ECO:0000256" key="3">
    <source>
        <dbReference type="ARBA" id="ARBA00022692"/>
    </source>
</evidence>
<evidence type="ECO:0000259" key="9">
    <source>
        <dbReference type="Pfam" id="PF18916"/>
    </source>
</evidence>
<dbReference type="GO" id="GO:0016020">
    <property type="term" value="C:membrane"/>
    <property type="evidence" value="ECO:0007669"/>
    <property type="project" value="UniProtKB-SubCell"/>
</dbReference>
<feature type="domain" description="Lycopene cyclase" evidence="9">
    <location>
        <begin position="158"/>
        <end position="216"/>
    </location>
</feature>
<feature type="transmembrane region" description="Helical" evidence="8">
    <location>
        <begin position="165"/>
        <end position="189"/>
    </location>
</feature>
<comment type="caution">
    <text evidence="10">The sequence shown here is derived from an EMBL/GenBank/DDBJ whole genome shotgun (WGS) entry which is preliminary data.</text>
</comment>
<evidence type="ECO:0000313" key="11">
    <source>
        <dbReference type="Proteomes" id="UP001596406"/>
    </source>
</evidence>
<dbReference type="RefSeq" id="WP_304448749.1">
    <property type="nucleotide sequence ID" value="NZ_JARRAH010000001.1"/>
</dbReference>
<dbReference type="Pfam" id="PF18916">
    <property type="entry name" value="Lycopene_cyc"/>
    <property type="match status" value="2"/>
</dbReference>
<keyword evidence="6 8" id="KW-0472">Membrane</keyword>
<dbReference type="Proteomes" id="UP001596406">
    <property type="component" value="Unassembled WGS sequence"/>
</dbReference>
<evidence type="ECO:0000313" key="10">
    <source>
        <dbReference type="EMBL" id="MFC6837079.1"/>
    </source>
</evidence>
<evidence type="ECO:0000256" key="7">
    <source>
        <dbReference type="ARBA" id="ARBA00023235"/>
    </source>
</evidence>